<feature type="region of interest" description="Disordered" evidence="1">
    <location>
        <begin position="46"/>
        <end position="69"/>
    </location>
</feature>
<feature type="region of interest" description="Disordered" evidence="1">
    <location>
        <begin position="87"/>
        <end position="106"/>
    </location>
</feature>
<reference evidence="2 3" key="1">
    <citation type="submission" date="2018-11" db="EMBL/GenBank/DDBJ databases">
        <authorList>
            <consortium name="Pathogen Informatics"/>
        </authorList>
    </citation>
    <scope>NUCLEOTIDE SEQUENCE [LARGE SCALE GENOMIC DNA]</scope>
</reference>
<sequence>MGSSQNTQRQATAETLAIRLTKPSLCCQKTLVAAFCLLWPTRRVNTVPPEQMSPDRENTSPPSLLLAEPNILNWPAPARMRLEDNTMAKYPTPPSYPENHLSTTHN</sequence>
<keyword evidence="3" id="KW-1185">Reference proteome</keyword>
<evidence type="ECO:0000313" key="3">
    <source>
        <dbReference type="Proteomes" id="UP000281553"/>
    </source>
</evidence>
<evidence type="ECO:0000313" key="2">
    <source>
        <dbReference type="EMBL" id="VDN10138.1"/>
    </source>
</evidence>
<gene>
    <name evidence="2" type="ORF">DILT_LOCUS5969</name>
</gene>
<evidence type="ECO:0000256" key="1">
    <source>
        <dbReference type="SAM" id="MobiDB-lite"/>
    </source>
</evidence>
<organism evidence="2 3">
    <name type="scientific">Dibothriocephalus latus</name>
    <name type="common">Fish tapeworm</name>
    <name type="synonym">Diphyllobothrium latum</name>
    <dbReference type="NCBI Taxonomy" id="60516"/>
    <lineage>
        <taxon>Eukaryota</taxon>
        <taxon>Metazoa</taxon>
        <taxon>Spiralia</taxon>
        <taxon>Lophotrochozoa</taxon>
        <taxon>Platyhelminthes</taxon>
        <taxon>Cestoda</taxon>
        <taxon>Eucestoda</taxon>
        <taxon>Diphyllobothriidea</taxon>
        <taxon>Diphyllobothriidae</taxon>
        <taxon>Dibothriocephalus</taxon>
    </lineage>
</organism>
<dbReference type="Proteomes" id="UP000281553">
    <property type="component" value="Unassembled WGS sequence"/>
</dbReference>
<name>A0A3P7LJN6_DIBLA</name>
<proteinExistence type="predicted"/>
<dbReference type="AlphaFoldDB" id="A0A3P7LJN6"/>
<protein>
    <submittedName>
        <fullName evidence="2">Uncharacterized protein</fullName>
    </submittedName>
</protein>
<dbReference type="EMBL" id="UYRU01048547">
    <property type="protein sequence ID" value="VDN10138.1"/>
    <property type="molecule type" value="Genomic_DNA"/>
</dbReference>
<accession>A0A3P7LJN6</accession>